<keyword evidence="3" id="KW-1185">Reference proteome</keyword>
<evidence type="ECO:0000313" key="2">
    <source>
        <dbReference type="EMBL" id="SOB87100.1"/>
    </source>
</evidence>
<dbReference type="Proteomes" id="UP000219494">
    <property type="component" value="Unassembled WGS sequence"/>
</dbReference>
<dbReference type="AlphaFoldDB" id="A0A285QYQ8"/>
<feature type="region of interest" description="Disordered" evidence="1">
    <location>
        <begin position="166"/>
        <end position="192"/>
    </location>
</feature>
<protein>
    <recommendedName>
        <fullName evidence="4">PD(D/E)XK endonuclease domain-containing protein</fullName>
    </recommendedName>
</protein>
<sequence length="192" mass="21393">MSELSMHSLHSTLRERIVEHVFVGEALRTLWRRGVTDVEVLRSEFDAHGYDLVMARGQIVRHIQFKTGVRQKPAPVSVGRALADKPSGCVIWISVSLGLDLGPFWWFGAAPGEPLPDLSSFASPKRIGRRETGERPLRVNHSKVPASKFRRVETISEVLELLFGNLPSGAPPVVIEEETGTPEQLRPDRDGR</sequence>
<dbReference type="RefSeq" id="WP_097064030.1">
    <property type="nucleotide sequence ID" value="NZ_OBMI01000002.1"/>
</dbReference>
<gene>
    <name evidence="2" type="ORF">SAMN06297144_2221</name>
</gene>
<evidence type="ECO:0000256" key="1">
    <source>
        <dbReference type="SAM" id="MobiDB-lite"/>
    </source>
</evidence>
<evidence type="ECO:0008006" key="4">
    <source>
        <dbReference type="Google" id="ProtNLM"/>
    </source>
</evidence>
<dbReference type="OrthoDB" id="5917942at2"/>
<proteinExistence type="predicted"/>
<evidence type="ECO:0000313" key="3">
    <source>
        <dbReference type="Proteomes" id="UP000219494"/>
    </source>
</evidence>
<name>A0A285QYQ8_9SPHN</name>
<accession>A0A285QYQ8</accession>
<dbReference type="EMBL" id="OBMI01000002">
    <property type="protein sequence ID" value="SOB87100.1"/>
    <property type="molecule type" value="Genomic_DNA"/>
</dbReference>
<reference evidence="2 3" key="1">
    <citation type="submission" date="2017-07" db="EMBL/GenBank/DDBJ databases">
        <authorList>
            <person name="Sun Z.S."/>
            <person name="Albrecht U."/>
            <person name="Echele G."/>
            <person name="Lee C.C."/>
        </authorList>
    </citation>
    <scope>NUCLEOTIDE SEQUENCE [LARGE SCALE GENOMIC DNA]</scope>
    <source>
        <strain evidence="2 3">CGMCC 1.12672</strain>
    </source>
</reference>
<organism evidence="2 3">
    <name type="scientific">Sphingomonas guangdongensis</name>
    <dbReference type="NCBI Taxonomy" id="1141890"/>
    <lineage>
        <taxon>Bacteria</taxon>
        <taxon>Pseudomonadati</taxon>
        <taxon>Pseudomonadota</taxon>
        <taxon>Alphaproteobacteria</taxon>
        <taxon>Sphingomonadales</taxon>
        <taxon>Sphingomonadaceae</taxon>
        <taxon>Sphingomonas</taxon>
    </lineage>
</organism>